<gene>
    <name evidence="7" type="primary">inaa</name>
</gene>
<feature type="compositionally biased region" description="Polar residues" evidence="5">
    <location>
        <begin position="1"/>
        <end position="14"/>
    </location>
</feature>
<dbReference type="Pfam" id="PF00038">
    <property type="entry name" value="Filament"/>
    <property type="match status" value="1"/>
</dbReference>
<dbReference type="SUPFAM" id="SSF90257">
    <property type="entry name" value="Myosin rod fragments"/>
    <property type="match status" value="1"/>
</dbReference>
<dbReference type="GO" id="GO:0045109">
    <property type="term" value="P:intermediate filament organization"/>
    <property type="evidence" value="ECO:0007669"/>
    <property type="project" value="TreeGrafter"/>
</dbReference>
<dbReference type="Gene3D" id="1.20.5.1160">
    <property type="entry name" value="Vasodilator-stimulated phosphoprotein"/>
    <property type="match status" value="1"/>
</dbReference>
<feature type="compositionally biased region" description="Low complexity" evidence="5">
    <location>
        <begin position="21"/>
        <end position="67"/>
    </location>
</feature>
<dbReference type="GO" id="GO:0005882">
    <property type="term" value="C:intermediate filament"/>
    <property type="evidence" value="ECO:0007669"/>
    <property type="project" value="UniProtKB-KW"/>
</dbReference>
<dbReference type="InterPro" id="IPR050405">
    <property type="entry name" value="Intermediate_filament"/>
</dbReference>
<dbReference type="PANTHER" id="PTHR45652">
    <property type="entry name" value="GLIAL FIBRILLARY ACIDIC PROTEIN"/>
    <property type="match status" value="1"/>
</dbReference>
<evidence type="ECO:0000256" key="3">
    <source>
        <dbReference type="RuleBase" id="RU000685"/>
    </source>
</evidence>
<dbReference type="PROSITE" id="PS51842">
    <property type="entry name" value="IF_ROD_2"/>
    <property type="match status" value="1"/>
</dbReference>
<sequence length="476" mass="53570">MTNYGDQHYSSSSYRKIFGDSPRFSNTSTSSSSRGRSAGSVSRGSADTRSLRSLQGSSSRNTASASSFGYYRRTPGAGDFVDSTQVSAVNSEFKLVRTSEKEQLQGLNDRFATFIDKVRHLEQQNSALESELVTLRRKQQEPSRVAELYQEELRNLRAQVEELNAEKNQVLIERDNLEEEHQKLLAKYEDEVRARKEVEQTLKSYRKDVDDATLARLDLERKVDSMSEEISFLRKVHGEEMHELSAMMHAAAQGASVDVAMPKPDLTLALKEIRNQYEAVASKNLQSSEEWYKSKFANLNEQAIRGNEAMRASKEEINEFRRQLQSKTLELETLRGANESLERQMREAEDTHSAEIAAMQDTIGHLDSELRNMKSETAQHMREYQELLNIKMALDMEIAAYRKLLEGEESHFSSGVSFGVSNHSTVGGGYGFPLPRSSLSSTGSSRREKQASPEGNTAKEPGEMKNDDDADVNSNS</sequence>
<dbReference type="AlphaFoldDB" id="A0A8C4ZGM6"/>
<dbReference type="InterPro" id="IPR018039">
    <property type="entry name" value="IF_conserved"/>
</dbReference>
<keyword evidence="2 4" id="KW-0175">Coiled coil</keyword>
<evidence type="ECO:0000313" key="8">
    <source>
        <dbReference type="Proteomes" id="UP000694546"/>
    </source>
</evidence>
<dbReference type="InterPro" id="IPR039008">
    <property type="entry name" value="IF_rod_dom"/>
</dbReference>
<accession>A0A8C4ZGM6</accession>
<evidence type="ECO:0000256" key="1">
    <source>
        <dbReference type="ARBA" id="ARBA00022754"/>
    </source>
</evidence>
<dbReference type="Proteomes" id="UP000694546">
    <property type="component" value="Chromosome 15"/>
</dbReference>
<feature type="region of interest" description="Disordered" evidence="5">
    <location>
        <begin position="1"/>
        <end position="68"/>
    </location>
</feature>
<feature type="coiled-coil region" evidence="4">
    <location>
        <begin position="310"/>
        <end position="376"/>
    </location>
</feature>
<proteinExistence type="inferred from homology"/>
<dbReference type="PANTHER" id="PTHR45652:SF18">
    <property type="entry name" value="ALPHA-INTERNEXIN"/>
    <property type="match status" value="1"/>
</dbReference>
<dbReference type="InterPro" id="IPR002957">
    <property type="entry name" value="Keratin_I"/>
</dbReference>
<protein>
    <recommendedName>
        <fullName evidence="6">IF rod domain-containing protein</fullName>
    </recommendedName>
</protein>
<evidence type="ECO:0000313" key="7">
    <source>
        <dbReference type="Ensembl" id="ENSGMOP00000013564.2"/>
    </source>
</evidence>
<dbReference type="SMART" id="SM01391">
    <property type="entry name" value="Filament"/>
    <property type="match status" value="1"/>
</dbReference>
<dbReference type="Gene3D" id="1.20.5.170">
    <property type="match status" value="1"/>
</dbReference>
<dbReference type="PROSITE" id="PS00226">
    <property type="entry name" value="IF_ROD_1"/>
    <property type="match status" value="1"/>
</dbReference>
<feature type="domain" description="IF rod" evidence="6">
    <location>
        <begin position="100"/>
        <end position="412"/>
    </location>
</feature>
<dbReference type="SUPFAM" id="SSF64593">
    <property type="entry name" value="Intermediate filament protein, coiled coil region"/>
    <property type="match status" value="2"/>
</dbReference>
<dbReference type="GeneTree" id="ENSGT00940000154418"/>
<name>A0A8C4ZGM6_GADMO</name>
<dbReference type="GO" id="GO:0099184">
    <property type="term" value="F:structural constituent of postsynaptic intermediate filament cytoskeleton"/>
    <property type="evidence" value="ECO:0007669"/>
    <property type="project" value="TreeGrafter"/>
</dbReference>
<dbReference type="InterPro" id="IPR006821">
    <property type="entry name" value="Intermed_filament_DNA-bd"/>
</dbReference>
<dbReference type="OrthoDB" id="2441647at2759"/>
<dbReference type="OMA" id="CASSYRK"/>
<evidence type="ECO:0000259" key="6">
    <source>
        <dbReference type="PROSITE" id="PS51842"/>
    </source>
</evidence>
<comment type="similarity">
    <text evidence="3">Belongs to the intermediate filament family.</text>
</comment>
<dbReference type="Gene3D" id="1.20.5.500">
    <property type="entry name" value="Single helix bin"/>
    <property type="match status" value="1"/>
</dbReference>
<dbReference type="GO" id="GO:0099160">
    <property type="term" value="C:postsynaptic intermediate filament cytoskeleton"/>
    <property type="evidence" value="ECO:0007669"/>
    <property type="project" value="TreeGrafter"/>
</dbReference>
<dbReference type="GO" id="GO:0005737">
    <property type="term" value="C:cytoplasm"/>
    <property type="evidence" value="ECO:0007669"/>
    <property type="project" value="TreeGrafter"/>
</dbReference>
<organism evidence="7 8">
    <name type="scientific">Gadus morhua</name>
    <name type="common">Atlantic cod</name>
    <dbReference type="NCBI Taxonomy" id="8049"/>
    <lineage>
        <taxon>Eukaryota</taxon>
        <taxon>Metazoa</taxon>
        <taxon>Chordata</taxon>
        <taxon>Craniata</taxon>
        <taxon>Vertebrata</taxon>
        <taxon>Euteleostomi</taxon>
        <taxon>Actinopterygii</taxon>
        <taxon>Neopterygii</taxon>
        <taxon>Teleostei</taxon>
        <taxon>Neoteleostei</taxon>
        <taxon>Acanthomorphata</taxon>
        <taxon>Zeiogadaria</taxon>
        <taxon>Gadariae</taxon>
        <taxon>Gadiformes</taxon>
        <taxon>Gadoidei</taxon>
        <taxon>Gadidae</taxon>
        <taxon>Gadus</taxon>
    </lineage>
</organism>
<feature type="region of interest" description="Disordered" evidence="5">
    <location>
        <begin position="429"/>
        <end position="476"/>
    </location>
</feature>
<reference evidence="7" key="1">
    <citation type="submission" date="2025-08" db="UniProtKB">
        <authorList>
            <consortium name="Ensembl"/>
        </authorList>
    </citation>
    <scope>IDENTIFICATION</scope>
</reference>
<evidence type="ECO:0000256" key="5">
    <source>
        <dbReference type="SAM" id="MobiDB-lite"/>
    </source>
</evidence>
<dbReference type="Pfam" id="PF04732">
    <property type="entry name" value="Filament_head"/>
    <property type="match status" value="1"/>
</dbReference>
<reference evidence="7" key="2">
    <citation type="submission" date="2025-09" db="UniProtKB">
        <authorList>
            <consortium name="Ensembl"/>
        </authorList>
    </citation>
    <scope>IDENTIFICATION</scope>
</reference>
<feature type="coiled-coil region" evidence="4">
    <location>
        <begin position="111"/>
        <end position="236"/>
    </location>
</feature>
<dbReference type="Ensembl" id="ENSGMOT00000013921.2">
    <property type="protein sequence ID" value="ENSGMOP00000013564.2"/>
    <property type="gene ID" value="ENSGMOG00000012677.2"/>
</dbReference>
<dbReference type="PRINTS" id="PR01248">
    <property type="entry name" value="TYPE1KERATIN"/>
</dbReference>
<keyword evidence="8" id="KW-1185">Reference proteome</keyword>
<evidence type="ECO:0000256" key="2">
    <source>
        <dbReference type="ARBA" id="ARBA00023054"/>
    </source>
</evidence>
<keyword evidence="1 3" id="KW-0403">Intermediate filament</keyword>
<evidence type="ECO:0000256" key="4">
    <source>
        <dbReference type="SAM" id="Coils"/>
    </source>
</evidence>